<evidence type="ECO:0000256" key="3">
    <source>
        <dbReference type="SAM" id="Coils"/>
    </source>
</evidence>
<dbReference type="PROSITE" id="PS50111">
    <property type="entry name" value="CHEMOTAXIS_TRANSDUC_2"/>
    <property type="match status" value="1"/>
</dbReference>
<evidence type="ECO:0000256" key="2">
    <source>
        <dbReference type="ARBA" id="ARBA00029447"/>
    </source>
</evidence>
<dbReference type="PANTHER" id="PTHR43531:SF14">
    <property type="entry name" value="METHYL-ACCEPTING CHEMOTAXIS PROTEIN I-RELATED"/>
    <property type="match status" value="1"/>
</dbReference>
<dbReference type="Gene3D" id="1.10.490.10">
    <property type="entry name" value="Globins"/>
    <property type="match status" value="1"/>
</dbReference>
<dbReference type="Gene3D" id="3.30.450.20">
    <property type="entry name" value="PAS domain"/>
    <property type="match status" value="2"/>
</dbReference>
<dbReference type="Gene3D" id="1.10.287.950">
    <property type="entry name" value="Methyl-accepting chemotaxis protein"/>
    <property type="match status" value="1"/>
</dbReference>
<dbReference type="InterPro" id="IPR003660">
    <property type="entry name" value="HAMP_dom"/>
</dbReference>
<dbReference type="InterPro" id="IPR000971">
    <property type="entry name" value="Globin"/>
</dbReference>
<feature type="domain" description="Globin" evidence="5">
    <location>
        <begin position="14"/>
        <end position="149"/>
    </location>
</feature>
<feature type="region of interest" description="Disordered" evidence="4">
    <location>
        <begin position="766"/>
        <end position="805"/>
    </location>
</feature>
<dbReference type="AlphaFoldDB" id="A0A3B0ZXG1"/>
<comment type="similarity">
    <text evidence="2">Belongs to the methyl-accepting chemotaxis (MCP) protein family.</text>
</comment>
<dbReference type="InterPro" id="IPR009050">
    <property type="entry name" value="Globin-like_sf"/>
</dbReference>
<dbReference type="CDD" id="cd12131">
    <property type="entry name" value="HGbI-like"/>
    <property type="match status" value="1"/>
</dbReference>
<dbReference type="PROSITE" id="PS50885">
    <property type="entry name" value="HAMP"/>
    <property type="match status" value="1"/>
</dbReference>
<dbReference type="Pfam" id="PF00042">
    <property type="entry name" value="Globin"/>
    <property type="match status" value="1"/>
</dbReference>
<organism evidence="9">
    <name type="scientific">hydrothermal vent metagenome</name>
    <dbReference type="NCBI Taxonomy" id="652676"/>
    <lineage>
        <taxon>unclassified sequences</taxon>
        <taxon>metagenomes</taxon>
        <taxon>ecological metagenomes</taxon>
    </lineage>
</organism>
<proteinExistence type="inferred from homology"/>
<evidence type="ECO:0000259" key="6">
    <source>
        <dbReference type="PROSITE" id="PS50111"/>
    </source>
</evidence>
<evidence type="ECO:0000259" key="7">
    <source>
        <dbReference type="PROSITE" id="PS50192"/>
    </source>
</evidence>
<dbReference type="InterPro" id="IPR000727">
    <property type="entry name" value="T_SNARE_dom"/>
</dbReference>
<keyword evidence="3" id="KW-0175">Coiled coil</keyword>
<evidence type="ECO:0000259" key="8">
    <source>
        <dbReference type="PROSITE" id="PS50885"/>
    </source>
</evidence>
<keyword evidence="9" id="KW-0675">Receptor</keyword>
<dbReference type="GO" id="GO:0019825">
    <property type="term" value="F:oxygen binding"/>
    <property type="evidence" value="ECO:0007669"/>
    <property type="project" value="InterPro"/>
</dbReference>
<dbReference type="InterPro" id="IPR000014">
    <property type="entry name" value="PAS"/>
</dbReference>
<dbReference type="GO" id="GO:0004888">
    <property type="term" value="F:transmembrane signaling receptor activity"/>
    <property type="evidence" value="ECO:0007669"/>
    <property type="project" value="TreeGrafter"/>
</dbReference>
<gene>
    <name evidence="9" type="ORF">MNBD_GAMMA23-33</name>
</gene>
<dbReference type="Pfam" id="PF18947">
    <property type="entry name" value="HAMP_2"/>
    <property type="match status" value="1"/>
</dbReference>
<evidence type="ECO:0000256" key="1">
    <source>
        <dbReference type="ARBA" id="ARBA00022481"/>
    </source>
</evidence>
<dbReference type="Pfam" id="PF13188">
    <property type="entry name" value="PAS_8"/>
    <property type="match status" value="1"/>
</dbReference>
<feature type="coiled-coil region" evidence="3">
    <location>
        <begin position="713"/>
        <end position="740"/>
    </location>
</feature>
<protein>
    <submittedName>
        <fullName evidence="9">Methyl-accepting chemotaxis protein I (Serine chemoreceptor protein)</fullName>
    </submittedName>
</protein>
<dbReference type="GO" id="GO:0005886">
    <property type="term" value="C:plasma membrane"/>
    <property type="evidence" value="ECO:0007669"/>
    <property type="project" value="TreeGrafter"/>
</dbReference>
<dbReference type="SUPFAM" id="SSF58104">
    <property type="entry name" value="Methyl-accepting chemotaxis protein (MCP) signaling domain"/>
    <property type="match status" value="1"/>
</dbReference>
<dbReference type="GO" id="GO:0007165">
    <property type="term" value="P:signal transduction"/>
    <property type="evidence" value="ECO:0007669"/>
    <property type="project" value="InterPro"/>
</dbReference>
<dbReference type="PROSITE" id="PS01033">
    <property type="entry name" value="GLOBIN"/>
    <property type="match status" value="1"/>
</dbReference>
<dbReference type="PROSITE" id="PS50192">
    <property type="entry name" value="T_SNARE"/>
    <property type="match status" value="1"/>
</dbReference>
<dbReference type="SMART" id="SM00283">
    <property type="entry name" value="MA"/>
    <property type="match status" value="1"/>
</dbReference>
<feature type="domain" description="HAMP" evidence="8">
    <location>
        <begin position="456"/>
        <end position="508"/>
    </location>
</feature>
<dbReference type="SUPFAM" id="SSF55785">
    <property type="entry name" value="PYP-like sensor domain (PAS domain)"/>
    <property type="match status" value="1"/>
</dbReference>
<name>A0A3B0ZXG1_9ZZZZ</name>
<feature type="domain" description="T-SNARE coiled-coil homology" evidence="7">
    <location>
        <begin position="504"/>
        <end position="566"/>
    </location>
</feature>
<dbReference type="CDD" id="cd00130">
    <property type="entry name" value="PAS"/>
    <property type="match status" value="1"/>
</dbReference>
<dbReference type="InterPro" id="IPR004089">
    <property type="entry name" value="MCPsignal_dom"/>
</dbReference>
<feature type="domain" description="Methyl-accepting transducer" evidence="6">
    <location>
        <begin position="513"/>
        <end position="742"/>
    </location>
</feature>
<dbReference type="PANTHER" id="PTHR43531">
    <property type="entry name" value="PROTEIN ICFG"/>
    <property type="match status" value="1"/>
</dbReference>
<feature type="compositionally biased region" description="Low complexity" evidence="4">
    <location>
        <begin position="539"/>
        <end position="556"/>
    </location>
</feature>
<reference evidence="9" key="1">
    <citation type="submission" date="2018-06" db="EMBL/GenBank/DDBJ databases">
        <authorList>
            <person name="Zhirakovskaya E."/>
        </authorList>
    </citation>
    <scope>NUCLEOTIDE SEQUENCE</scope>
</reference>
<dbReference type="Pfam" id="PF00015">
    <property type="entry name" value="MCPsignal"/>
    <property type="match status" value="1"/>
</dbReference>
<dbReference type="Pfam" id="PF13426">
    <property type="entry name" value="PAS_9"/>
    <property type="match status" value="1"/>
</dbReference>
<feature type="compositionally biased region" description="Low complexity" evidence="4">
    <location>
        <begin position="766"/>
        <end position="788"/>
    </location>
</feature>
<dbReference type="GO" id="GO:0020037">
    <property type="term" value="F:heme binding"/>
    <property type="evidence" value="ECO:0007669"/>
    <property type="project" value="InterPro"/>
</dbReference>
<keyword evidence="1" id="KW-0488">Methylation</keyword>
<dbReference type="SUPFAM" id="SSF46458">
    <property type="entry name" value="Globin-like"/>
    <property type="match status" value="1"/>
</dbReference>
<dbReference type="InterPro" id="IPR012292">
    <property type="entry name" value="Globin/Proto"/>
</dbReference>
<feature type="region of interest" description="Disordered" evidence="4">
    <location>
        <begin position="518"/>
        <end position="556"/>
    </location>
</feature>
<sequence length="805" mass="87070">MNATNESFQNDYVSPLGLDVKILEDSFNLLAPRAEELVEKFYATLFKQHPAVIPMFKNTDPKEQQKKLLAALKLVVANLRKPDVLGDALKGLGSKHQGYGAAPEHYQAVAATLISVMKEMADDAWTSQIQSAWEHALNTIAEVMLSGYEDERPTTMSNDTLNEDERLELIRMRSSVNGAMQAMMMIDRDFNVTYANQSTIDLLTKHEAALASVFHGFKASNIVGSNIDMFHKNPAHQRQLLANQANLPYQTDIAIGDLKFSLSVSAIVDDKGEYIGNTLEWRDVTDERAKEIEVARLQSAVDGADANLMICDTDLNITYANPAVVAMLVNREAELRQIFSGFDAKNLVGQNIDQFHRNPAHQRSLLGNAANLPANAEIKVGGLEFSVNATAITDHNGNLMGNMVEWRDITEQKDAERQIQNLIDNAVQGQLDARIDTSALTGFMKTLGEGVNELMEAVVTPTREVQRVMTGLAEGDLSQSMDGEFSGEFAQLRDATNSSITNLLNMVNEIRSSADSIQSSSGEIAQGNADLSQRTEEQASSLEETASSMEEMTSTVKQNADNARQANQLAAAAREQAEKGGAVVSDAVGAMSAINDSSKQIADIIGVIDEIAFQTNLLALNAAVEAARAGEQGRGFAVVAGEVRNLAQRSAGAAKEIKGLIKDSVEKVEEGSRLVDESGSTLDEIVNAVKKVSDIISEISAASDEQSSGIEEVNKAITSMDEMTQQNAALVEEAAAAGEAMNDQAKAMNELMDFFEVGEEAEQAVAPVAAPAPTRARTAAPRPAAVRAAPKRRKAVDESDEWEEF</sequence>
<evidence type="ECO:0000256" key="4">
    <source>
        <dbReference type="SAM" id="MobiDB-lite"/>
    </source>
</evidence>
<dbReference type="InterPro" id="IPR051310">
    <property type="entry name" value="MCP_chemotaxis"/>
</dbReference>
<dbReference type="CDD" id="cd11386">
    <property type="entry name" value="MCP_signal"/>
    <property type="match status" value="1"/>
</dbReference>
<dbReference type="GO" id="GO:0006935">
    <property type="term" value="P:chemotaxis"/>
    <property type="evidence" value="ECO:0007669"/>
    <property type="project" value="TreeGrafter"/>
</dbReference>
<evidence type="ECO:0000313" key="9">
    <source>
        <dbReference type="EMBL" id="VAW98228.1"/>
    </source>
</evidence>
<dbReference type="InterPro" id="IPR035965">
    <property type="entry name" value="PAS-like_dom_sf"/>
</dbReference>
<dbReference type="FunFam" id="1.10.287.950:FF:000001">
    <property type="entry name" value="Methyl-accepting chemotaxis sensory transducer"/>
    <property type="match status" value="1"/>
</dbReference>
<accession>A0A3B0ZXG1</accession>
<evidence type="ECO:0000259" key="5">
    <source>
        <dbReference type="PROSITE" id="PS01033"/>
    </source>
</evidence>
<dbReference type="EMBL" id="UOFT01000065">
    <property type="protein sequence ID" value="VAW98228.1"/>
    <property type="molecule type" value="Genomic_DNA"/>
</dbReference>